<gene>
    <name evidence="10" type="ORF">BS50DRAFT_246344</name>
</gene>
<proteinExistence type="inferred from homology"/>
<protein>
    <submittedName>
        <fullName evidence="10">MFS general substrate transporter</fullName>
    </submittedName>
</protein>
<feature type="compositionally biased region" description="Basic and acidic residues" evidence="7">
    <location>
        <begin position="592"/>
        <end position="604"/>
    </location>
</feature>
<name>A0A2T2P3L4_CORCC</name>
<feature type="transmembrane region" description="Helical" evidence="8">
    <location>
        <begin position="205"/>
        <end position="224"/>
    </location>
</feature>
<evidence type="ECO:0000256" key="1">
    <source>
        <dbReference type="ARBA" id="ARBA00004651"/>
    </source>
</evidence>
<dbReference type="CDD" id="cd17502">
    <property type="entry name" value="MFS_Azr1_MDR_like"/>
    <property type="match status" value="1"/>
</dbReference>
<feature type="region of interest" description="Disordered" evidence="7">
    <location>
        <begin position="582"/>
        <end position="604"/>
    </location>
</feature>
<feature type="transmembrane region" description="Helical" evidence="8">
    <location>
        <begin position="299"/>
        <end position="324"/>
    </location>
</feature>
<dbReference type="EMBL" id="KZ678130">
    <property type="protein sequence ID" value="PSN72213.1"/>
    <property type="molecule type" value="Genomic_DNA"/>
</dbReference>
<evidence type="ECO:0000256" key="4">
    <source>
        <dbReference type="ARBA" id="ARBA00022692"/>
    </source>
</evidence>
<feature type="transmembrane region" description="Helical" evidence="8">
    <location>
        <begin position="437"/>
        <end position="460"/>
    </location>
</feature>
<dbReference type="Gene3D" id="1.20.1720.10">
    <property type="entry name" value="Multidrug resistance protein D"/>
    <property type="match status" value="1"/>
</dbReference>
<evidence type="ECO:0000256" key="6">
    <source>
        <dbReference type="ARBA" id="ARBA00023136"/>
    </source>
</evidence>
<dbReference type="InterPro" id="IPR020846">
    <property type="entry name" value="MFS_dom"/>
</dbReference>
<sequence>MTSASQTPSLEPEISPSSHTPDADANPAGFNPSLTLVTSAPLASPRQQDKDGYLQQSGASIITETTDAPSPRRRPPLSILLSFSALTLSIFLVALDTVIIPTALPTISTSFHISDSLYAWTGSAYLLSNAASVPFWGKLSDVFGRKPVILIANTIFLAGSIICAVSINAAMLVAGRAIQGLGGGGVVVLVHVCVADLFAIRDRGFYLGIVGAVWAVASALGPVLGGVFAEEVNWRWCFYINLPIVSASIITLYFTLHLPNPRTALFSGLLSIDWLGTFTILVATILLLAGLQFGGTSTYSSALVICFLVFGSLSYILFPFTQWWNEKRGGSPVMPLRIFKDISNLSALAVCACDALVFNSVAYFLPLYFQLVLSVSPSVSGVYMLAVAIPLALVSLASGYIIEKTGRFLEVLQGGLAIMTLGVGLLINFSVDKDLGKIIGFLVVVGIGFGPNFHAPLIALQTRIREADMASGTAAFGFVRMVSGAIGVVVGQVVFQLLMKPHLGDFVASGVSTELADRLAGGEAISEAKNIIQLPLGQQQVVRGGMTSALRGTWVLYTVVSGIGLLVSFGIHRQKLQRDYSQQKLPNSVTRPSDEEAVRAEPEK</sequence>
<comment type="subcellular location">
    <subcellularLocation>
        <location evidence="1">Cell membrane</location>
        <topology evidence="1">Multi-pass membrane protein</topology>
    </subcellularLocation>
</comment>
<keyword evidence="11" id="KW-1185">Reference proteome</keyword>
<dbReference type="AlphaFoldDB" id="A0A2T2P3L4"/>
<evidence type="ECO:0000259" key="9">
    <source>
        <dbReference type="PROSITE" id="PS50850"/>
    </source>
</evidence>
<feature type="transmembrane region" description="Helical" evidence="8">
    <location>
        <begin position="381"/>
        <end position="402"/>
    </location>
</feature>
<evidence type="ECO:0000256" key="3">
    <source>
        <dbReference type="ARBA" id="ARBA00022475"/>
    </source>
</evidence>
<dbReference type="Proteomes" id="UP000240883">
    <property type="component" value="Unassembled WGS sequence"/>
</dbReference>
<evidence type="ECO:0000256" key="7">
    <source>
        <dbReference type="SAM" id="MobiDB-lite"/>
    </source>
</evidence>
<feature type="compositionally biased region" description="Polar residues" evidence="7">
    <location>
        <begin position="582"/>
        <end position="591"/>
    </location>
</feature>
<dbReference type="Gene3D" id="1.20.1250.20">
    <property type="entry name" value="MFS general substrate transporter like domains"/>
    <property type="match status" value="1"/>
</dbReference>
<dbReference type="GO" id="GO:0022857">
    <property type="term" value="F:transmembrane transporter activity"/>
    <property type="evidence" value="ECO:0007669"/>
    <property type="project" value="InterPro"/>
</dbReference>
<keyword evidence="6 8" id="KW-0472">Membrane</keyword>
<feature type="transmembrane region" description="Helical" evidence="8">
    <location>
        <begin position="268"/>
        <end position="293"/>
    </location>
</feature>
<dbReference type="Pfam" id="PF07690">
    <property type="entry name" value="MFS_1"/>
    <property type="match status" value="1"/>
</dbReference>
<feature type="transmembrane region" description="Helical" evidence="8">
    <location>
        <begin position="177"/>
        <end position="198"/>
    </location>
</feature>
<feature type="transmembrane region" description="Helical" evidence="8">
    <location>
        <begin position="414"/>
        <end position="431"/>
    </location>
</feature>
<feature type="compositionally biased region" description="Polar residues" evidence="7">
    <location>
        <begin position="1"/>
        <end position="20"/>
    </location>
</feature>
<evidence type="ECO:0000256" key="2">
    <source>
        <dbReference type="ARBA" id="ARBA00007520"/>
    </source>
</evidence>
<feature type="compositionally biased region" description="Polar residues" evidence="7">
    <location>
        <begin position="54"/>
        <end position="68"/>
    </location>
</feature>
<feature type="domain" description="Major facilitator superfamily (MFS) profile" evidence="9">
    <location>
        <begin position="82"/>
        <end position="576"/>
    </location>
</feature>
<dbReference type="FunFam" id="1.20.1720.10:FF:000014">
    <property type="entry name" value="MFS drug transporter, putative"/>
    <property type="match status" value="1"/>
</dbReference>
<feature type="transmembrane region" description="Helical" evidence="8">
    <location>
        <begin position="236"/>
        <end position="256"/>
    </location>
</feature>
<dbReference type="SUPFAM" id="SSF103473">
    <property type="entry name" value="MFS general substrate transporter"/>
    <property type="match status" value="1"/>
</dbReference>
<evidence type="ECO:0000256" key="8">
    <source>
        <dbReference type="SAM" id="Phobius"/>
    </source>
</evidence>
<accession>A0A2T2P3L4</accession>
<evidence type="ECO:0000313" key="10">
    <source>
        <dbReference type="EMBL" id="PSN72213.1"/>
    </source>
</evidence>
<feature type="transmembrane region" description="Helical" evidence="8">
    <location>
        <begin position="148"/>
        <end position="171"/>
    </location>
</feature>
<keyword evidence="4 8" id="KW-0812">Transmembrane</keyword>
<dbReference type="InterPro" id="IPR011701">
    <property type="entry name" value="MFS"/>
</dbReference>
<dbReference type="PROSITE" id="PS50850">
    <property type="entry name" value="MFS"/>
    <property type="match status" value="1"/>
</dbReference>
<comment type="similarity">
    <text evidence="2">Belongs to the major facilitator superfamily. TCR/Tet family.</text>
</comment>
<dbReference type="PRINTS" id="PR01036">
    <property type="entry name" value="TCRTETB"/>
</dbReference>
<reference evidence="10 11" key="1">
    <citation type="journal article" date="2018" name="Front. Microbiol.">
        <title>Genome-Wide Analysis of Corynespora cassiicola Leaf Fall Disease Putative Effectors.</title>
        <authorList>
            <person name="Lopez D."/>
            <person name="Ribeiro S."/>
            <person name="Label P."/>
            <person name="Fumanal B."/>
            <person name="Venisse J.S."/>
            <person name="Kohler A."/>
            <person name="de Oliveira R.R."/>
            <person name="Labutti K."/>
            <person name="Lipzen A."/>
            <person name="Lail K."/>
            <person name="Bauer D."/>
            <person name="Ohm R.A."/>
            <person name="Barry K.W."/>
            <person name="Spatafora J."/>
            <person name="Grigoriev I.V."/>
            <person name="Martin F.M."/>
            <person name="Pujade-Renaud V."/>
        </authorList>
    </citation>
    <scope>NUCLEOTIDE SEQUENCE [LARGE SCALE GENOMIC DNA]</scope>
    <source>
        <strain evidence="10 11">Philippines</strain>
    </source>
</reference>
<dbReference type="PANTHER" id="PTHR23501:SF102">
    <property type="entry name" value="DRUG TRANSPORTER, PUTATIVE (AFU_ORTHOLOGUE AFUA_3G08530)-RELATED"/>
    <property type="match status" value="1"/>
</dbReference>
<organism evidence="10 11">
    <name type="scientific">Corynespora cassiicola Philippines</name>
    <dbReference type="NCBI Taxonomy" id="1448308"/>
    <lineage>
        <taxon>Eukaryota</taxon>
        <taxon>Fungi</taxon>
        <taxon>Dikarya</taxon>
        <taxon>Ascomycota</taxon>
        <taxon>Pezizomycotina</taxon>
        <taxon>Dothideomycetes</taxon>
        <taxon>Pleosporomycetidae</taxon>
        <taxon>Pleosporales</taxon>
        <taxon>Corynesporascaceae</taxon>
        <taxon>Corynespora</taxon>
    </lineage>
</organism>
<feature type="region of interest" description="Disordered" evidence="7">
    <location>
        <begin position="1"/>
        <end position="73"/>
    </location>
</feature>
<feature type="transmembrane region" description="Helical" evidence="8">
    <location>
        <begin position="554"/>
        <end position="571"/>
    </location>
</feature>
<feature type="transmembrane region" description="Helical" evidence="8">
    <location>
        <begin position="116"/>
        <end position="136"/>
    </location>
</feature>
<feature type="transmembrane region" description="Helical" evidence="8">
    <location>
        <begin position="345"/>
        <end position="369"/>
    </location>
</feature>
<dbReference type="GO" id="GO:0005886">
    <property type="term" value="C:plasma membrane"/>
    <property type="evidence" value="ECO:0007669"/>
    <property type="project" value="UniProtKB-SubCell"/>
</dbReference>
<dbReference type="OrthoDB" id="10021397at2759"/>
<feature type="transmembrane region" description="Helical" evidence="8">
    <location>
        <begin position="79"/>
        <end position="104"/>
    </location>
</feature>
<feature type="transmembrane region" description="Helical" evidence="8">
    <location>
        <begin position="472"/>
        <end position="495"/>
    </location>
</feature>
<evidence type="ECO:0000313" key="11">
    <source>
        <dbReference type="Proteomes" id="UP000240883"/>
    </source>
</evidence>
<keyword evidence="5 8" id="KW-1133">Transmembrane helix</keyword>
<dbReference type="PANTHER" id="PTHR23501">
    <property type="entry name" value="MAJOR FACILITATOR SUPERFAMILY"/>
    <property type="match status" value="1"/>
</dbReference>
<evidence type="ECO:0000256" key="5">
    <source>
        <dbReference type="ARBA" id="ARBA00022989"/>
    </source>
</evidence>
<keyword evidence="3" id="KW-1003">Cell membrane</keyword>
<dbReference type="InterPro" id="IPR036259">
    <property type="entry name" value="MFS_trans_sf"/>
</dbReference>